<dbReference type="EMBL" id="JWSY01000023">
    <property type="protein sequence ID" value="KIC56394.1"/>
    <property type="molecule type" value="Genomic_DNA"/>
</dbReference>
<evidence type="ECO:0000256" key="1">
    <source>
        <dbReference type="SAM" id="MobiDB-lite"/>
    </source>
</evidence>
<gene>
    <name evidence="2" type="ORF">RM53_12625</name>
</gene>
<reference evidence="2 3" key="1">
    <citation type="submission" date="2014-12" db="EMBL/GenBank/DDBJ databases">
        <title>Genome sequencing of Brevundimonas nasdae TPW30.</title>
        <authorList>
            <person name="Tan P.W."/>
            <person name="Chan K.-G."/>
        </authorList>
    </citation>
    <scope>NUCLEOTIDE SEQUENCE [LARGE SCALE GENOMIC DNA]</scope>
    <source>
        <strain evidence="2 3">TPW30</strain>
    </source>
</reference>
<feature type="compositionally biased region" description="Low complexity" evidence="1">
    <location>
        <begin position="55"/>
        <end position="65"/>
    </location>
</feature>
<feature type="region of interest" description="Disordered" evidence="1">
    <location>
        <begin position="1"/>
        <end position="32"/>
    </location>
</feature>
<name>A0A0B4C5T4_9CAUL</name>
<evidence type="ECO:0000313" key="3">
    <source>
        <dbReference type="Proteomes" id="UP000031166"/>
    </source>
</evidence>
<dbReference type="RefSeq" id="WP_039247306.1">
    <property type="nucleotide sequence ID" value="NZ_JBBCLU010000002.1"/>
</dbReference>
<evidence type="ECO:0000313" key="2">
    <source>
        <dbReference type="EMBL" id="KIC56394.1"/>
    </source>
</evidence>
<comment type="caution">
    <text evidence="2">The sequence shown here is derived from an EMBL/GenBank/DDBJ whole genome shotgun (WGS) entry which is preliminary data.</text>
</comment>
<dbReference type="AlphaFoldDB" id="A0A0B4C5T4"/>
<protein>
    <submittedName>
        <fullName evidence="2">Uncharacterized protein</fullName>
    </submittedName>
</protein>
<dbReference type="Proteomes" id="UP000031166">
    <property type="component" value="Unassembled WGS sequence"/>
</dbReference>
<organism evidence="2 3">
    <name type="scientific">Brevundimonas nasdae</name>
    <dbReference type="NCBI Taxonomy" id="172043"/>
    <lineage>
        <taxon>Bacteria</taxon>
        <taxon>Pseudomonadati</taxon>
        <taxon>Pseudomonadota</taxon>
        <taxon>Alphaproteobacteria</taxon>
        <taxon>Caulobacterales</taxon>
        <taxon>Caulobacteraceae</taxon>
        <taxon>Brevundimonas</taxon>
    </lineage>
</organism>
<accession>A0A0B4C5T4</accession>
<proteinExistence type="predicted"/>
<dbReference type="STRING" id="172043.RM53_12625"/>
<feature type="compositionally biased region" description="Polar residues" evidence="1">
    <location>
        <begin position="1"/>
        <end position="15"/>
    </location>
</feature>
<sequence length="65" mass="6958">MTRTPNDADTPSAAAQATPIVESGPEFEKARAKAEKAMRLASALRANLRRRKAPARTPAAPRDSN</sequence>
<feature type="region of interest" description="Disordered" evidence="1">
    <location>
        <begin position="46"/>
        <end position="65"/>
    </location>
</feature>